<dbReference type="GO" id="GO:0061603">
    <property type="term" value="F:molybdenum cofactor guanylyltransferase activity"/>
    <property type="evidence" value="ECO:0007669"/>
    <property type="project" value="UniProtKB-EC"/>
</dbReference>
<dbReference type="AlphaFoldDB" id="A0AAI9CX09"/>
<dbReference type="GO" id="GO:0005737">
    <property type="term" value="C:cytoplasm"/>
    <property type="evidence" value="ECO:0007669"/>
    <property type="project" value="UniProtKB-SubCell"/>
</dbReference>
<dbReference type="HAMAP" id="MF_00316">
    <property type="entry name" value="MobA"/>
    <property type="match status" value="1"/>
</dbReference>
<feature type="domain" description="MobA-like NTP transferase" evidence="9">
    <location>
        <begin position="10"/>
        <end position="157"/>
    </location>
</feature>
<dbReference type="GO" id="GO:0046872">
    <property type="term" value="F:metal ion binding"/>
    <property type="evidence" value="ECO:0007669"/>
    <property type="project" value="UniProtKB-KW"/>
</dbReference>
<keyword evidence="10" id="KW-0548">Nucleotidyltransferase</keyword>
<keyword evidence="6 8" id="KW-0342">GTP-binding</keyword>
<gene>
    <name evidence="8 10" type="primary">mobA</name>
    <name evidence="10" type="ORF">RZY48_003215</name>
</gene>
<evidence type="ECO:0000256" key="7">
    <source>
        <dbReference type="ARBA" id="ARBA00023150"/>
    </source>
</evidence>
<evidence type="ECO:0000256" key="6">
    <source>
        <dbReference type="ARBA" id="ARBA00023134"/>
    </source>
</evidence>
<dbReference type="InterPro" id="IPR029044">
    <property type="entry name" value="Nucleotide-diphossugar_trans"/>
</dbReference>
<dbReference type="CDD" id="cd02503">
    <property type="entry name" value="MobA"/>
    <property type="match status" value="1"/>
</dbReference>
<proteinExistence type="inferred from homology"/>
<evidence type="ECO:0000256" key="4">
    <source>
        <dbReference type="ARBA" id="ARBA00022741"/>
    </source>
</evidence>
<keyword evidence="7 8" id="KW-0501">Molybdenum cofactor biosynthesis</keyword>
<sequence length="197" mass="22150">MLQPTQTSWVILAGGQATRMGGDDKGFIELNHKPLIQHVIERLAPQTDRIFINANRNQSHYQALAPVFADHIEGFQGPLGGMHAALNHIETDWVGFVPCDSPNISFDLVERFCRSVDESSDIWVAHDGHHPQPVFALCHKRVLPALTTFLQRGERKMGLFFSQHHARYVDFSDSPQCFVNLNTPQELAQFGKSVHDA</sequence>
<feature type="binding site" evidence="8">
    <location>
        <position position="100"/>
    </location>
    <ligand>
        <name>Mg(2+)</name>
        <dbReference type="ChEBI" id="CHEBI:18420"/>
    </ligand>
</feature>
<keyword evidence="3 8" id="KW-0479">Metal-binding</keyword>
<dbReference type="Proteomes" id="UP001253463">
    <property type="component" value="Unassembled WGS sequence"/>
</dbReference>
<evidence type="ECO:0000313" key="11">
    <source>
        <dbReference type="Proteomes" id="UP001253463"/>
    </source>
</evidence>
<dbReference type="PANTHER" id="PTHR19136">
    <property type="entry name" value="MOLYBDENUM COFACTOR GUANYLYLTRANSFERASE"/>
    <property type="match status" value="1"/>
</dbReference>
<feature type="binding site" evidence="8">
    <location>
        <position position="25"/>
    </location>
    <ligand>
        <name>GTP</name>
        <dbReference type="ChEBI" id="CHEBI:37565"/>
    </ligand>
</feature>
<comment type="function">
    <text evidence="8">Transfers a GMP moiety from GTP to Mo-molybdopterin (Mo-MPT) cofactor (Moco or molybdenum cofactor) to form Mo-molybdopterin guanine dinucleotide (Mo-MGD) cofactor.</text>
</comment>
<organism evidence="10 11">
    <name type="scientific">Vibrio navarrensis</name>
    <dbReference type="NCBI Taxonomy" id="29495"/>
    <lineage>
        <taxon>Bacteria</taxon>
        <taxon>Pseudomonadati</taxon>
        <taxon>Pseudomonadota</taxon>
        <taxon>Gammaproteobacteria</taxon>
        <taxon>Vibrionales</taxon>
        <taxon>Vibrionaceae</taxon>
        <taxon>Vibrio</taxon>
    </lineage>
</organism>
<reference evidence="10" key="1">
    <citation type="submission" date="2023-10" db="EMBL/GenBank/DDBJ databases">
        <authorList>
            <consortium name="PulseNet: The National Subtyping Network for Foodborne Disease Surveillance"/>
        </authorList>
    </citation>
    <scope>NUCLEOTIDE SEQUENCE</scope>
    <source>
        <strain evidence="10">PNUSAV004886</strain>
    </source>
</reference>
<evidence type="ECO:0000256" key="2">
    <source>
        <dbReference type="ARBA" id="ARBA00022679"/>
    </source>
</evidence>
<dbReference type="Gene3D" id="3.90.550.10">
    <property type="entry name" value="Spore Coat Polysaccharide Biosynthesis Protein SpsA, Chain A"/>
    <property type="match status" value="1"/>
</dbReference>
<evidence type="ECO:0000259" key="9">
    <source>
        <dbReference type="Pfam" id="PF12804"/>
    </source>
</evidence>
<feature type="binding site" evidence="8">
    <location>
        <begin position="12"/>
        <end position="14"/>
    </location>
    <ligand>
        <name>GTP</name>
        <dbReference type="ChEBI" id="CHEBI:37565"/>
    </ligand>
</feature>
<dbReference type="InterPro" id="IPR025877">
    <property type="entry name" value="MobA-like_NTP_Trfase"/>
</dbReference>
<keyword evidence="1 8" id="KW-0963">Cytoplasm</keyword>
<feature type="binding site" evidence="8">
    <location>
        <position position="53"/>
    </location>
    <ligand>
        <name>GTP</name>
        <dbReference type="ChEBI" id="CHEBI:37565"/>
    </ligand>
</feature>
<evidence type="ECO:0000256" key="8">
    <source>
        <dbReference type="HAMAP-Rule" id="MF_00316"/>
    </source>
</evidence>
<accession>A0AAI9CX09</accession>
<comment type="catalytic activity">
    <reaction evidence="8">
        <text>Mo-molybdopterin + GTP + H(+) = Mo-molybdopterin guanine dinucleotide + diphosphate</text>
        <dbReference type="Rhea" id="RHEA:34243"/>
        <dbReference type="ChEBI" id="CHEBI:15378"/>
        <dbReference type="ChEBI" id="CHEBI:33019"/>
        <dbReference type="ChEBI" id="CHEBI:37565"/>
        <dbReference type="ChEBI" id="CHEBI:71302"/>
        <dbReference type="ChEBI" id="CHEBI:71310"/>
        <dbReference type="EC" id="2.7.7.77"/>
    </reaction>
</comment>
<keyword evidence="5 8" id="KW-0460">Magnesium</keyword>
<dbReference type="EC" id="2.7.7.77" evidence="8"/>
<dbReference type="Pfam" id="PF12804">
    <property type="entry name" value="NTP_transf_3"/>
    <property type="match status" value="1"/>
</dbReference>
<dbReference type="GO" id="GO:1902758">
    <property type="term" value="P:bis(molybdopterin guanine dinucleotide)molybdenum biosynthetic process"/>
    <property type="evidence" value="ECO:0007669"/>
    <property type="project" value="TreeGrafter"/>
</dbReference>
<dbReference type="SUPFAM" id="SSF53448">
    <property type="entry name" value="Nucleotide-diphospho-sugar transferases"/>
    <property type="match status" value="1"/>
</dbReference>
<comment type="caution">
    <text evidence="10">The sequence shown here is derived from an EMBL/GenBank/DDBJ whole genome shotgun (WGS) entry which is preliminary data.</text>
</comment>
<dbReference type="EMBL" id="ABNSCA010000010">
    <property type="protein sequence ID" value="ELN6933766.1"/>
    <property type="molecule type" value="Genomic_DNA"/>
</dbReference>
<comment type="subcellular location">
    <subcellularLocation>
        <location evidence="8">Cytoplasm</location>
    </subcellularLocation>
</comment>
<evidence type="ECO:0000256" key="3">
    <source>
        <dbReference type="ARBA" id="ARBA00022723"/>
    </source>
</evidence>
<evidence type="ECO:0000313" key="10">
    <source>
        <dbReference type="EMBL" id="ELN6933766.1"/>
    </source>
</evidence>
<evidence type="ECO:0000256" key="1">
    <source>
        <dbReference type="ARBA" id="ARBA00022490"/>
    </source>
</evidence>
<feature type="binding site" evidence="8">
    <location>
        <position position="70"/>
    </location>
    <ligand>
        <name>GTP</name>
        <dbReference type="ChEBI" id="CHEBI:37565"/>
    </ligand>
</feature>
<evidence type="ECO:0000256" key="5">
    <source>
        <dbReference type="ARBA" id="ARBA00022842"/>
    </source>
</evidence>
<dbReference type="NCBIfam" id="TIGR02665">
    <property type="entry name" value="molyb_mobA"/>
    <property type="match status" value="1"/>
</dbReference>
<comment type="subunit">
    <text evidence="8">Monomer.</text>
</comment>
<comment type="cofactor">
    <cofactor evidence="8">
        <name>Mg(2+)</name>
        <dbReference type="ChEBI" id="CHEBI:18420"/>
    </cofactor>
</comment>
<dbReference type="GO" id="GO:0005525">
    <property type="term" value="F:GTP binding"/>
    <property type="evidence" value="ECO:0007669"/>
    <property type="project" value="UniProtKB-UniRule"/>
</dbReference>
<dbReference type="PANTHER" id="PTHR19136:SF81">
    <property type="entry name" value="MOLYBDENUM COFACTOR GUANYLYLTRANSFERASE"/>
    <property type="match status" value="1"/>
</dbReference>
<keyword evidence="4 8" id="KW-0547">Nucleotide-binding</keyword>
<feature type="binding site" evidence="8">
    <location>
        <position position="100"/>
    </location>
    <ligand>
        <name>GTP</name>
        <dbReference type="ChEBI" id="CHEBI:37565"/>
    </ligand>
</feature>
<comment type="domain">
    <text evidence="8">The N-terminal domain determines nucleotide recognition and specific binding, while the C-terminal domain determines the specific binding to the target protein.</text>
</comment>
<comment type="similarity">
    <text evidence="8">Belongs to the MobA family.</text>
</comment>
<keyword evidence="2 8" id="KW-0808">Transferase</keyword>
<name>A0AAI9CX09_9VIBR</name>
<dbReference type="InterPro" id="IPR013482">
    <property type="entry name" value="Molybde_CF_guanTrfase"/>
</dbReference>
<protein>
    <recommendedName>
        <fullName evidence="8">Molybdenum cofactor guanylyltransferase</fullName>
        <shortName evidence="8">MoCo guanylyltransferase</shortName>
        <ecNumber evidence="8">2.7.7.77</ecNumber>
    </recommendedName>
    <alternativeName>
        <fullName evidence="8">GTP:molybdopterin guanylyltransferase</fullName>
    </alternativeName>
    <alternativeName>
        <fullName evidence="8">Mo-MPT guanylyltransferase</fullName>
    </alternativeName>
    <alternativeName>
        <fullName evidence="8">Molybdopterin guanylyltransferase</fullName>
    </alternativeName>
    <alternativeName>
        <fullName evidence="8">Molybdopterin-guanine dinucleotide synthase</fullName>
        <shortName evidence="8">MGD synthase</shortName>
    </alternativeName>
</protein>